<evidence type="ECO:0000313" key="4">
    <source>
        <dbReference type="Proteomes" id="UP001519287"/>
    </source>
</evidence>
<accession>A0ABS4IP49</accession>
<name>A0ABS4IP49_9BACL</name>
<proteinExistence type="predicted"/>
<feature type="chain" id="PRO_5046936942" evidence="2">
    <location>
        <begin position="24"/>
        <end position="55"/>
    </location>
</feature>
<evidence type="ECO:0000256" key="1">
    <source>
        <dbReference type="SAM" id="MobiDB-lite"/>
    </source>
</evidence>
<dbReference type="EMBL" id="JAGGLB010000001">
    <property type="protein sequence ID" value="MBP1988706.1"/>
    <property type="molecule type" value="Genomic_DNA"/>
</dbReference>
<feature type="compositionally biased region" description="Polar residues" evidence="1">
    <location>
        <begin position="24"/>
        <end position="36"/>
    </location>
</feature>
<gene>
    <name evidence="3" type="ORF">J2Z66_000301</name>
</gene>
<keyword evidence="2" id="KW-0732">Signal</keyword>
<protein>
    <submittedName>
        <fullName evidence="3">Uncharacterized protein YcfL</fullName>
    </submittedName>
</protein>
<comment type="caution">
    <text evidence="3">The sequence shown here is derived from an EMBL/GenBank/DDBJ whole genome shotgun (WGS) entry which is preliminary data.</text>
</comment>
<dbReference type="PROSITE" id="PS51257">
    <property type="entry name" value="PROKAR_LIPOPROTEIN"/>
    <property type="match status" value="1"/>
</dbReference>
<evidence type="ECO:0000256" key="2">
    <source>
        <dbReference type="SAM" id="SignalP"/>
    </source>
</evidence>
<organism evidence="3 4">
    <name type="scientific">Paenibacillus eucommiae</name>
    <dbReference type="NCBI Taxonomy" id="1355755"/>
    <lineage>
        <taxon>Bacteria</taxon>
        <taxon>Bacillati</taxon>
        <taxon>Bacillota</taxon>
        <taxon>Bacilli</taxon>
        <taxon>Bacillales</taxon>
        <taxon>Paenibacillaceae</taxon>
        <taxon>Paenibacillus</taxon>
    </lineage>
</organism>
<feature type="signal peptide" evidence="2">
    <location>
        <begin position="1"/>
        <end position="23"/>
    </location>
</feature>
<evidence type="ECO:0000313" key="3">
    <source>
        <dbReference type="EMBL" id="MBP1988706.1"/>
    </source>
</evidence>
<dbReference type="Proteomes" id="UP001519287">
    <property type="component" value="Unassembled WGS sequence"/>
</dbReference>
<keyword evidence="4" id="KW-1185">Reference proteome</keyword>
<reference evidence="3 4" key="1">
    <citation type="submission" date="2021-03" db="EMBL/GenBank/DDBJ databases">
        <title>Genomic Encyclopedia of Type Strains, Phase IV (KMG-IV): sequencing the most valuable type-strain genomes for metagenomic binning, comparative biology and taxonomic classification.</title>
        <authorList>
            <person name="Goeker M."/>
        </authorList>
    </citation>
    <scope>NUCLEOTIDE SEQUENCE [LARGE SCALE GENOMIC DNA]</scope>
    <source>
        <strain evidence="3 4">DSM 26048</strain>
    </source>
</reference>
<sequence length="55" mass="5653">MKKTVVTVSLVLGLLLVSGCSSKTENNVPLESTLPTSPIPTAVESISPGQARMVA</sequence>
<feature type="region of interest" description="Disordered" evidence="1">
    <location>
        <begin position="24"/>
        <end position="55"/>
    </location>
</feature>